<feature type="transmembrane region" description="Helical" evidence="5">
    <location>
        <begin position="298"/>
        <end position="316"/>
    </location>
</feature>
<organism evidence="7 8">
    <name type="scientific">Denitrobaculum tricleocarpae</name>
    <dbReference type="NCBI Taxonomy" id="2591009"/>
    <lineage>
        <taxon>Bacteria</taxon>
        <taxon>Pseudomonadati</taxon>
        <taxon>Pseudomonadota</taxon>
        <taxon>Alphaproteobacteria</taxon>
        <taxon>Rhodospirillales</taxon>
        <taxon>Rhodospirillaceae</taxon>
        <taxon>Denitrobaculum</taxon>
    </lineage>
</organism>
<dbReference type="PANTHER" id="PTHR43129:SF1">
    <property type="entry name" value="FOSMIDOMYCIN RESISTANCE PROTEIN"/>
    <property type="match status" value="1"/>
</dbReference>
<feature type="transmembrane region" description="Helical" evidence="5">
    <location>
        <begin position="176"/>
        <end position="195"/>
    </location>
</feature>
<feature type="domain" description="Major facilitator superfamily (MFS) profile" evidence="6">
    <location>
        <begin position="18"/>
        <end position="413"/>
    </location>
</feature>
<evidence type="ECO:0000256" key="3">
    <source>
        <dbReference type="ARBA" id="ARBA00023136"/>
    </source>
</evidence>
<feature type="transmembrane region" description="Helical" evidence="5">
    <location>
        <begin position="359"/>
        <end position="382"/>
    </location>
</feature>
<evidence type="ECO:0000256" key="4">
    <source>
        <dbReference type="SAM" id="MobiDB-lite"/>
    </source>
</evidence>
<dbReference type="Pfam" id="PF07690">
    <property type="entry name" value="MFS_1"/>
    <property type="match status" value="1"/>
</dbReference>
<feature type="transmembrane region" description="Helical" evidence="5">
    <location>
        <begin position="233"/>
        <end position="259"/>
    </location>
</feature>
<feature type="transmembrane region" description="Helical" evidence="5">
    <location>
        <begin position="151"/>
        <end position="170"/>
    </location>
</feature>
<evidence type="ECO:0000256" key="1">
    <source>
        <dbReference type="ARBA" id="ARBA00022692"/>
    </source>
</evidence>
<evidence type="ECO:0000256" key="2">
    <source>
        <dbReference type="ARBA" id="ARBA00022989"/>
    </source>
</evidence>
<dbReference type="GO" id="GO:0005886">
    <property type="term" value="C:plasma membrane"/>
    <property type="evidence" value="ECO:0007669"/>
    <property type="project" value="TreeGrafter"/>
</dbReference>
<evidence type="ECO:0000259" key="6">
    <source>
        <dbReference type="PROSITE" id="PS50850"/>
    </source>
</evidence>
<dbReference type="RefSeq" id="WP_142895515.1">
    <property type="nucleotide sequence ID" value="NZ_ML660053.1"/>
</dbReference>
<feature type="transmembrane region" description="Helical" evidence="5">
    <location>
        <begin position="52"/>
        <end position="76"/>
    </location>
</feature>
<gene>
    <name evidence="7" type="ORF">FKG95_06495</name>
</gene>
<feature type="transmembrane region" description="Helical" evidence="5">
    <location>
        <begin position="322"/>
        <end position="339"/>
    </location>
</feature>
<name>A0A545TXH6_9PROT</name>
<dbReference type="GO" id="GO:0022857">
    <property type="term" value="F:transmembrane transporter activity"/>
    <property type="evidence" value="ECO:0007669"/>
    <property type="project" value="InterPro"/>
</dbReference>
<accession>A0A545TXH6</accession>
<evidence type="ECO:0000256" key="5">
    <source>
        <dbReference type="SAM" id="Phobius"/>
    </source>
</evidence>
<feature type="transmembrane region" description="Helical" evidence="5">
    <location>
        <begin position="18"/>
        <end position="40"/>
    </location>
</feature>
<reference evidence="7 8" key="1">
    <citation type="submission" date="2019-06" db="EMBL/GenBank/DDBJ databases">
        <title>Whole genome sequence for Rhodospirillaceae sp. R148.</title>
        <authorList>
            <person name="Wang G."/>
        </authorList>
    </citation>
    <scope>NUCLEOTIDE SEQUENCE [LARGE SCALE GENOMIC DNA]</scope>
    <source>
        <strain evidence="7 8">R148</strain>
    </source>
</reference>
<keyword evidence="8" id="KW-1185">Reference proteome</keyword>
<sequence length="413" mass="42928">MTLAAAERKRRLSDRTKVIGLVSSGHFLAHFYVIVLPPLFPLLQREFGVSYSALGLLLTVSSVTTGLVQVPVGFLVDRFGPRLLLLTGLGCMSAAVILSGLTSSYSALLAMMLLLGGGNSVFHPADYSILSARVEHTVLGRAFSLHTFSGHLGWAIAPTIMITLTALWGWRPALVAVGLCGLLVLGAILLFGRVLETGSSSGGSGGQPDPSMKAEKDAGGNHRNIRLLFTAPMLLLFCYMIMASVAAIGLNSFTVVALVDLYDTSLDSANLVLTVFLSCSAGGVLLGGLIADRTKRHDLVIVAGFCIAAAALVLVGSSWLPILAVSASIALAGLMNGAIRPSRDIMVRAAAPAGSVGKVFGFVTSGMNVGGAIAPLLFGWILDQGQTPWIFYAAAGAMLLALLAALLARPKAI</sequence>
<evidence type="ECO:0000313" key="8">
    <source>
        <dbReference type="Proteomes" id="UP000315252"/>
    </source>
</evidence>
<dbReference type="InterPro" id="IPR036259">
    <property type="entry name" value="MFS_trans_sf"/>
</dbReference>
<keyword evidence="2 5" id="KW-1133">Transmembrane helix</keyword>
<feature type="transmembrane region" description="Helical" evidence="5">
    <location>
        <begin position="388"/>
        <end position="408"/>
    </location>
</feature>
<dbReference type="PROSITE" id="PS50850">
    <property type="entry name" value="MFS"/>
    <property type="match status" value="1"/>
</dbReference>
<dbReference type="SUPFAM" id="SSF103473">
    <property type="entry name" value="MFS general substrate transporter"/>
    <property type="match status" value="1"/>
</dbReference>
<dbReference type="OrthoDB" id="8894129at2"/>
<protein>
    <submittedName>
        <fullName evidence="7">MFS transporter</fullName>
    </submittedName>
</protein>
<feature type="transmembrane region" description="Helical" evidence="5">
    <location>
        <begin position="107"/>
        <end position="130"/>
    </location>
</feature>
<dbReference type="Proteomes" id="UP000315252">
    <property type="component" value="Unassembled WGS sequence"/>
</dbReference>
<keyword evidence="3 5" id="KW-0472">Membrane</keyword>
<evidence type="ECO:0000313" key="7">
    <source>
        <dbReference type="EMBL" id="TQV81884.1"/>
    </source>
</evidence>
<proteinExistence type="predicted"/>
<feature type="transmembrane region" description="Helical" evidence="5">
    <location>
        <begin position="83"/>
        <end position="101"/>
    </location>
</feature>
<dbReference type="EMBL" id="VHSH01000002">
    <property type="protein sequence ID" value="TQV81884.1"/>
    <property type="molecule type" value="Genomic_DNA"/>
</dbReference>
<dbReference type="InterPro" id="IPR011701">
    <property type="entry name" value="MFS"/>
</dbReference>
<dbReference type="InterPro" id="IPR020846">
    <property type="entry name" value="MFS_dom"/>
</dbReference>
<feature type="transmembrane region" description="Helical" evidence="5">
    <location>
        <begin position="271"/>
        <end position="291"/>
    </location>
</feature>
<feature type="region of interest" description="Disordered" evidence="4">
    <location>
        <begin position="199"/>
        <end position="218"/>
    </location>
</feature>
<dbReference type="PANTHER" id="PTHR43129">
    <property type="entry name" value="FOSMIDOMYCIN RESISTANCE PROTEIN"/>
    <property type="match status" value="1"/>
</dbReference>
<comment type="caution">
    <text evidence="7">The sequence shown here is derived from an EMBL/GenBank/DDBJ whole genome shotgun (WGS) entry which is preliminary data.</text>
</comment>
<keyword evidence="1 5" id="KW-0812">Transmembrane</keyword>
<dbReference type="AlphaFoldDB" id="A0A545TXH6"/>
<dbReference type="Gene3D" id="1.20.1250.20">
    <property type="entry name" value="MFS general substrate transporter like domains"/>
    <property type="match status" value="2"/>
</dbReference>